<dbReference type="GO" id="GO:0043005">
    <property type="term" value="C:neuron projection"/>
    <property type="evidence" value="ECO:0007669"/>
    <property type="project" value="TreeGrafter"/>
</dbReference>
<evidence type="ECO:0000256" key="2">
    <source>
        <dbReference type="ARBA" id="ARBA00022737"/>
    </source>
</evidence>
<proteinExistence type="predicted"/>
<evidence type="ECO:0000259" key="7">
    <source>
        <dbReference type="Pfam" id="PF23093"/>
    </source>
</evidence>
<protein>
    <recommendedName>
        <fullName evidence="7">Teneurin-1-4-like galactose-binding domain-containing protein</fullName>
    </recommendedName>
</protein>
<dbReference type="GO" id="GO:0046982">
    <property type="term" value="F:protein heterodimerization activity"/>
    <property type="evidence" value="ECO:0007669"/>
    <property type="project" value="TreeGrafter"/>
</dbReference>
<feature type="compositionally biased region" description="Polar residues" evidence="4">
    <location>
        <begin position="123"/>
        <end position="144"/>
    </location>
</feature>
<dbReference type="Ensembl" id="ENSEBUT00000005870.1">
    <property type="protein sequence ID" value="ENSEBUP00000005432.1"/>
    <property type="gene ID" value="ENSEBUG00000003704.1"/>
</dbReference>
<dbReference type="Pfam" id="PF23093">
    <property type="entry name" value="GBD_Tenm3"/>
    <property type="match status" value="1"/>
</dbReference>
<keyword evidence="5" id="KW-0472">Membrane</keyword>
<feature type="domain" description="Teneurin-1-4-like galactose-binding" evidence="7">
    <location>
        <begin position="146"/>
        <end position="194"/>
    </location>
</feature>
<organism evidence="8 9">
    <name type="scientific">Eptatretus burgeri</name>
    <name type="common">Inshore hagfish</name>
    <dbReference type="NCBI Taxonomy" id="7764"/>
    <lineage>
        <taxon>Eukaryota</taxon>
        <taxon>Metazoa</taxon>
        <taxon>Chordata</taxon>
        <taxon>Craniata</taxon>
        <taxon>Vertebrata</taxon>
        <taxon>Cyclostomata</taxon>
        <taxon>Myxini</taxon>
        <taxon>Myxiniformes</taxon>
        <taxon>Myxinidae</taxon>
        <taxon>Eptatretinae</taxon>
        <taxon>Eptatretus</taxon>
    </lineage>
</organism>
<name>A0A8C4NLU0_EPTBU</name>
<keyword evidence="9" id="KW-1185">Reference proteome</keyword>
<keyword evidence="5" id="KW-1133">Transmembrane helix</keyword>
<evidence type="ECO:0000256" key="5">
    <source>
        <dbReference type="SAM" id="Phobius"/>
    </source>
</evidence>
<dbReference type="Ensembl" id="ENSEBUT00000005880.1">
    <property type="protein sequence ID" value="ENSEBUP00000005442.1"/>
    <property type="gene ID" value="ENSEBUG00000003704.1"/>
</dbReference>
<evidence type="ECO:0000256" key="4">
    <source>
        <dbReference type="SAM" id="MobiDB-lite"/>
    </source>
</evidence>
<evidence type="ECO:0000256" key="6">
    <source>
        <dbReference type="SAM" id="SignalP"/>
    </source>
</evidence>
<keyword evidence="1" id="KW-0245">EGF-like domain</keyword>
<dbReference type="GO" id="GO:0007157">
    <property type="term" value="P:heterophilic cell-cell adhesion via plasma membrane cell adhesion molecules"/>
    <property type="evidence" value="ECO:0007669"/>
    <property type="project" value="TreeGrafter"/>
</dbReference>
<feature type="signal peptide" evidence="6">
    <location>
        <begin position="1"/>
        <end position="22"/>
    </location>
</feature>
<dbReference type="InterPro" id="IPR057629">
    <property type="entry name" value="Teneurin1-4_GBD"/>
</dbReference>
<dbReference type="Proteomes" id="UP000694388">
    <property type="component" value="Unplaced"/>
</dbReference>
<keyword evidence="3" id="KW-1015">Disulfide bond</keyword>
<feature type="region of interest" description="Disordered" evidence="4">
    <location>
        <begin position="115"/>
        <end position="145"/>
    </location>
</feature>
<dbReference type="GO" id="GO:0050839">
    <property type="term" value="F:cell adhesion molecule binding"/>
    <property type="evidence" value="ECO:0007669"/>
    <property type="project" value="TreeGrafter"/>
</dbReference>
<dbReference type="PANTHER" id="PTHR11219">
    <property type="entry name" value="TENEURIN AND N-ACETYLGLUCOSAMINE-1-PHOSPHODIESTER ALPHA-N-ACETYLGLUCOSAMINIDASE"/>
    <property type="match status" value="1"/>
</dbReference>
<dbReference type="GO" id="GO:0048666">
    <property type="term" value="P:neuron development"/>
    <property type="evidence" value="ECO:0007669"/>
    <property type="project" value="TreeGrafter"/>
</dbReference>
<evidence type="ECO:0000313" key="9">
    <source>
        <dbReference type="Proteomes" id="UP000694388"/>
    </source>
</evidence>
<dbReference type="GO" id="GO:0042803">
    <property type="term" value="F:protein homodimerization activity"/>
    <property type="evidence" value="ECO:0007669"/>
    <property type="project" value="TreeGrafter"/>
</dbReference>
<evidence type="ECO:0000256" key="3">
    <source>
        <dbReference type="ARBA" id="ARBA00023157"/>
    </source>
</evidence>
<feature type="transmembrane region" description="Helical" evidence="5">
    <location>
        <begin position="77"/>
        <end position="98"/>
    </location>
</feature>
<reference evidence="8" key="1">
    <citation type="submission" date="2025-05" db="UniProtKB">
        <authorList>
            <consortium name="Ensembl"/>
        </authorList>
    </citation>
    <scope>IDENTIFICATION</scope>
</reference>
<dbReference type="InterPro" id="IPR051216">
    <property type="entry name" value="Teneurin"/>
</dbReference>
<evidence type="ECO:0000313" key="8">
    <source>
        <dbReference type="Ensembl" id="ENSEBUP00000005442.1"/>
    </source>
</evidence>
<sequence length="194" mass="21827">MARRVSWKCRCLHLDVTTLLLAMDDMVSRGHCLDHQLQDTRFHQARCTHHPPRPLPRSLPRNSGTFKAPVGGCSWRCTALVATSIASILTLLLLYFIVLHVCGLDWQFKTLEYQPSHHGPRLPTSTPDSSGNGRRKTQQPTDEWSSTVVSLGTSLSTELPPGQFWHLQLTLSRAQYLKFNVSLGRNAILGLYAR</sequence>
<feature type="chain" id="PRO_5044680438" description="Teneurin-1-4-like galactose-binding domain-containing protein" evidence="6">
    <location>
        <begin position="23"/>
        <end position="194"/>
    </location>
</feature>
<dbReference type="PANTHER" id="PTHR11219:SF69">
    <property type="entry name" value="TENEURIN-A"/>
    <property type="match status" value="1"/>
</dbReference>
<accession>A0A8C4NLU0</accession>
<dbReference type="AlphaFoldDB" id="A0A8C4NLU0"/>
<keyword evidence="5" id="KW-0812">Transmembrane</keyword>
<keyword evidence="2" id="KW-0677">Repeat</keyword>
<evidence type="ECO:0000256" key="1">
    <source>
        <dbReference type="ARBA" id="ARBA00022536"/>
    </source>
</evidence>
<keyword evidence="6" id="KW-0732">Signal</keyword>